<protein>
    <submittedName>
        <fullName evidence="2">Uncharacterized protein</fullName>
    </submittedName>
</protein>
<dbReference type="EMBL" id="KZ772779">
    <property type="protein sequence ID" value="PTQ31776.1"/>
    <property type="molecule type" value="Genomic_DNA"/>
</dbReference>
<keyword evidence="3" id="KW-1185">Reference proteome</keyword>
<feature type="compositionally biased region" description="Gly residues" evidence="1">
    <location>
        <begin position="74"/>
        <end position="86"/>
    </location>
</feature>
<feature type="region of interest" description="Disordered" evidence="1">
    <location>
        <begin position="1"/>
        <end position="30"/>
    </location>
</feature>
<organism evidence="2 3">
    <name type="scientific">Marchantia polymorpha</name>
    <name type="common">Common liverwort</name>
    <name type="synonym">Marchantia aquatica</name>
    <dbReference type="NCBI Taxonomy" id="3197"/>
    <lineage>
        <taxon>Eukaryota</taxon>
        <taxon>Viridiplantae</taxon>
        <taxon>Streptophyta</taxon>
        <taxon>Embryophyta</taxon>
        <taxon>Marchantiophyta</taxon>
        <taxon>Marchantiopsida</taxon>
        <taxon>Marchantiidae</taxon>
        <taxon>Marchantiales</taxon>
        <taxon>Marchantiaceae</taxon>
        <taxon>Marchantia</taxon>
    </lineage>
</organism>
<evidence type="ECO:0000256" key="1">
    <source>
        <dbReference type="SAM" id="MobiDB-lite"/>
    </source>
</evidence>
<evidence type="ECO:0000313" key="2">
    <source>
        <dbReference type="EMBL" id="PTQ31776.1"/>
    </source>
</evidence>
<dbReference type="AlphaFoldDB" id="A0A2R6WD45"/>
<proteinExistence type="predicted"/>
<reference evidence="3" key="1">
    <citation type="journal article" date="2017" name="Cell">
        <title>Insights into land plant evolution garnered from the Marchantia polymorpha genome.</title>
        <authorList>
            <person name="Bowman J.L."/>
            <person name="Kohchi T."/>
            <person name="Yamato K.T."/>
            <person name="Jenkins J."/>
            <person name="Shu S."/>
            <person name="Ishizaki K."/>
            <person name="Yamaoka S."/>
            <person name="Nishihama R."/>
            <person name="Nakamura Y."/>
            <person name="Berger F."/>
            <person name="Adam C."/>
            <person name="Aki S.S."/>
            <person name="Althoff F."/>
            <person name="Araki T."/>
            <person name="Arteaga-Vazquez M.A."/>
            <person name="Balasubrmanian S."/>
            <person name="Barry K."/>
            <person name="Bauer D."/>
            <person name="Boehm C.R."/>
            <person name="Briginshaw L."/>
            <person name="Caballero-Perez J."/>
            <person name="Catarino B."/>
            <person name="Chen F."/>
            <person name="Chiyoda S."/>
            <person name="Chovatia M."/>
            <person name="Davies K.M."/>
            <person name="Delmans M."/>
            <person name="Demura T."/>
            <person name="Dierschke T."/>
            <person name="Dolan L."/>
            <person name="Dorantes-Acosta A.E."/>
            <person name="Eklund D.M."/>
            <person name="Florent S.N."/>
            <person name="Flores-Sandoval E."/>
            <person name="Fujiyama A."/>
            <person name="Fukuzawa H."/>
            <person name="Galik B."/>
            <person name="Grimanelli D."/>
            <person name="Grimwood J."/>
            <person name="Grossniklaus U."/>
            <person name="Hamada T."/>
            <person name="Haseloff J."/>
            <person name="Hetherington A.J."/>
            <person name="Higo A."/>
            <person name="Hirakawa Y."/>
            <person name="Hundley H.N."/>
            <person name="Ikeda Y."/>
            <person name="Inoue K."/>
            <person name="Inoue S.I."/>
            <person name="Ishida S."/>
            <person name="Jia Q."/>
            <person name="Kakita M."/>
            <person name="Kanazawa T."/>
            <person name="Kawai Y."/>
            <person name="Kawashima T."/>
            <person name="Kennedy M."/>
            <person name="Kinose K."/>
            <person name="Kinoshita T."/>
            <person name="Kohara Y."/>
            <person name="Koide E."/>
            <person name="Komatsu K."/>
            <person name="Kopischke S."/>
            <person name="Kubo M."/>
            <person name="Kyozuka J."/>
            <person name="Lagercrantz U."/>
            <person name="Lin S.S."/>
            <person name="Lindquist E."/>
            <person name="Lipzen A.M."/>
            <person name="Lu C.W."/>
            <person name="De Luna E."/>
            <person name="Martienssen R.A."/>
            <person name="Minamino N."/>
            <person name="Mizutani M."/>
            <person name="Mizutani M."/>
            <person name="Mochizuki N."/>
            <person name="Monte I."/>
            <person name="Mosher R."/>
            <person name="Nagasaki H."/>
            <person name="Nakagami H."/>
            <person name="Naramoto S."/>
            <person name="Nishitani K."/>
            <person name="Ohtani M."/>
            <person name="Okamoto T."/>
            <person name="Okumura M."/>
            <person name="Phillips J."/>
            <person name="Pollak B."/>
            <person name="Reinders A."/>
            <person name="Rovekamp M."/>
            <person name="Sano R."/>
            <person name="Sawa S."/>
            <person name="Schmid M.W."/>
            <person name="Shirakawa M."/>
            <person name="Solano R."/>
            <person name="Spunde A."/>
            <person name="Suetsugu N."/>
            <person name="Sugano S."/>
            <person name="Sugiyama A."/>
            <person name="Sun R."/>
            <person name="Suzuki Y."/>
            <person name="Takenaka M."/>
            <person name="Takezawa D."/>
            <person name="Tomogane H."/>
            <person name="Tsuzuki M."/>
            <person name="Ueda T."/>
            <person name="Umeda M."/>
            <person name="Ward J.M."/>
            <person name="Watanabe Y."/>
            <person name="Yazaki K."/>
            <person name="Yokoyama R."/>
            <person name="Yoshitake Y."/>
            <person name="Yotsui I."/>
            <person name="Zachgo S."/>
            <person name="Schmutz J."/>
        </authorList>
    </citation>
    <scope>NUCLEOTIDE SEQUENCE [LARGE SCALE GENOMIC DNA]</scope>
    <source>
        <strain evidence="3">Tak-1</strain>
    </source>
</reference>
<sequence>MGGRSGASGGRGGPEVTSSGAAGVGGSKRSLKYATDGKSVVARFGASCGEGLNVGGPARGRGRGGRVQRTPGVKAGGGGRGAEGGRGLGLGGAWGVGTGGWVGQLTPKAEFDARADVRNRDWELGWCGIHVRRACVRAGCVEI</sequence>
<accession>A0A2R6WD45</accession>
<feature type="compositionally biased region" description="Gly residues" evidence="1">
    <location>
        <begin position="1"/>
        <end position="13"/>
    </location>
</feature>
<evidence type="ECO:0000313" key="3">
    <source>
        <dbReference type="Proteomes" id="UP000244005"/>
    </source>
</evidence>
<name>A0A2R6WD45_MARPO</name>
<dbReference type="Proteomes" id="UP000244005">
    <property type="component" value="Unassembled WGS sequence"/>
</dbReference>
<gene>
    <name evidence="2" type="ORF">MARPO_0107s0043</name>
</gene>
<feature type="region of interest" description="Disordered" evidence="1">
    <location>
        <begin position="55"/>
        <end position="86"/>
    </location>
</feature>